<gene>
    <name evidence="1" type="ORF">SI65_00222</name>
</gene>
<evidence type="ECO:0000313" key="1">
    <source>
        <dbReference type="EMBL" id="ODM22633.1"/>
    </source>
</evidence>
<proteinExistence type="predicted"/>
<dbReference type="VEuPathDB" id="FungiDB:SI65_00222"/>
<dbReference type="Proteomes" id="UP000094569">
    <property type="component" value="Unassembled WGS sequence"/>
</dbReference>
<sequence length="135" mass="14978">MTLLKEEEDGYIRQADHGVFRGQPLSYSREATSWKGSPIPTVGSTSSTALRSLGICRRRTCHSRSLAEIRRILKPGGILPTRDAADQHFYPRSVDLERLDSGITEDEIQQTLLAVGKCVETEPSLYAAIQCEMLA</sequence>
<accession>A0A1E3BNU2</accession>
<evidence type="ECO:0000313" key="2">
    <source>
        <dbReference type="Proteomes" id="UP000094569"/>
    </source>
</evidence>
<dbReference type="EMBL" id="JXNT01000001">
    <property type="protein sequence ID" value="ODM22633.1"/>
    <property type="molecule type" value="Genomic_DNA"/>
</dbReference>
<organism evidence="1 2">
    <name type="scientific">Aspergillus cristatus</name>
    <name type="common">Chinese Fuzhuan brick tea-fermentation fungus</name>
    <name type="synonym">Eurotium cristatum</name>
    <dbReference type="NCBI Taxonomy" id="573508"/>
    <lineage>
        <taxon>Eukaryota</taxon>
        <taxon>Fungi</taxon>
        <taxon>Dikarya</taxon>
        <taxon>Ascomycota</taxon>
        <taxon>Pezizomycotina</taxon>
        <taxon>Eurotiomycetes</taxon>
        <taxon>Eurotiomycetidae</taxon>
        <taxon>Eurotiales</taxon>
        <taxon>Aspergillaceae</taxon>
        <taxon>Aspergillus</taxon>
        <taxon>Aspergillus subgen. Aspergillus</taxon>
    </lineage>
</organism>
<dbReference type="STRING" id="573508.A0A1E3BNU2"/>
<comment type="caution">
    <text evidence="1">The sequence shown here is derived from an EMBL/GenBank/DDBJ whole genome shotgun (WGS) entry which is preliminary data.</text>
</comment>
<name>A0A1E3BNU2_ASPCR</name>
<dbReference type="AlphaFoldDB" id="A0A1E3BNU2"/>
<reference evidence="1 2" key="1">
    <citation type="journal article" date="2016" name="BMC Genomics">
        <title>Comparative genomic and transcriptomic analyses of the Fuzhuan brick tea-fermentation fungus Aspergillus cristatus.</title>
        <authorList>
            <person name="Ge Y."/>
            <person name="Wang Y."/>
            <person name="Liu Y."/>
            <person name="Tan Y."/>
            <person name="Ren X."/>
            <person name="Zhang X."/>
            <person name="Hyde K.D."/>
            <person name="Liu Y."/>
            <person name="Liu Z."/>
        </authorList>
    </citation>
    <scope>NUCLEOTIDE SEQUENCE [LARGE SCALE GENOMIC DNA]</scope>
    <source>
        <strain evidence="1 2">GZAAS20.1005</strain>
    </source>
</reference>
<keyword evidence="2" id="KW-1185">Reference proteome</keyword>
<protein>
    <submittedName>
        <fullName evidence="1">Uncharacterized protein</fullName>
    </submittedName>
</protein>
<dbReference type="OrthoDB" id="10017101at2759"/>